<keyword evidence="2" id="KW-0238">DNA-binding</keyword>
<dbReference type="SUPFAM" id="SSF51182">
    <property type="entry name" value="RmlC-like cupins"/>
    <property type="match status" value="1"/>
</dbReference>
<dbReference type="Pfam" id="PF12833">
    <property type="entry name" value="HTH_18"/>
    <property type="match status" value="1"/>
</dbReference>
<dbReference type="InterPro" id="IPR003313">
    <property type="entry name" value="AraC-bd"/>
</dbReference>
<name>A0A8J8B219_9FIRM</name>
<keyword evidence="3" id="KW-0804">Transcription</keyword>
<gene>
    <name evidence="5" type="ORF">KCX82_15635</name>
</gene>
<reference evidence="5" key="1">
    <citation type="submission" date="2021-04" db="EMBL/GenBank/DDBJ databases">
        <title>Sinoanaerobacter chloroacetimidivorans sp. nov., an obligate anaerobic bacterium isolated from anaerobic sludge.</title>
        <authorList>
            <person name="Bao Y."/>
        </authorList>
    </citation>
    <scope>NUCLEOTIDE SEQUENCE</scope>
    <source>
        <strain evidence="5">BAD-6</strain>
    </source>
</reference>
<dbReference type="InterPro" id="IPR018060">
    <property type="entry name" value="HTH_AraC"/>
</dbReference>
<organism evidence="5 6">
    <name type="scientific">Sinanaerobacter chloroacetimidivorans</name>
    <dbReference type="NCBI Taxonomy" id="2818044"/>
    <lineage>
        <taxon>Bacteria</taxon>
        <taxon>Bacillati</taxon>
        <taxon>Bacillota</taxon>
        <taxon>Clostridia</taxon>
        <taxon>Peptostreptococcales</taxon>
        <taxon>Anaerovoracaceae</taxon>
        <taxon>Sinanaerobacter</taxon>
    </lineage>
</organism>
<dbReference type="InterPro" id="IPR018062">
    <property type="entry name" value="HTH_AraC-typ_CS"/>
</dbReference>
<comment type="caution">
    <text evidence="5">The sequence shown here is derived from an EMBL/GenBank/DDBJ whole genome shotgun (WGS) entry which is preliminary data.</text>
</comment>
<proteinExistence type="predicted"/>
<keyword evidence="6" id="KW-1185">Reference proteome</keyword>
<reference evidence="5" key="2">
    <citation type="submission" date="2021-04" db="EMBL/GenBank/DDBJ databases">
        <authorList>
            <person name="Liu J."/>
        </authorList>
    </citation>
    <scope>NUCLEOTIDE SEQUENCE</scope>
    <source>
        <strain evidence="5">BAD-6</strain>
    </source>
</reference>
<evidence type="ECO:0000313" key="5">
    <source>
        <dbReference type="EMBL" id="MBR0599318.1"/>
    </source>
</evidence>
<dbReference type="InterPro" id="IPR009057">
    <property type="entry name" value="Homeodomain-like_sf"/>
</dbReference>
<dbReference type="PROSITE" id="PS01124">
    <property type="entry name" value="HTH_ARAC_FAMILY_2"/>
    <property type="match status" value="1"/>
</dbReference>
<keyword evidence="1" id="KW-0805">Transcription regulation</keyword>
<dbReference type="SUPFAM" id="SSF46689">
    <property type="entry name" value="Homeodomain-like"/>
    <property type="match status" value="1"/>
</dbReference>
<dbReference type="Pfam" id="PF02311">
    <property type="entry name" value="AraC_binding"/>
    <property type="match status" value="1"/>
</dbReference>
<dbReference type="InterPro" id="IPR011051">
    <property type="entry name" value="RmlC_Cupin_sf"/>
</dbReference>
<dbReference type="EMBL" id="JAGSND010000012">
    <property type="protein sequence ID" value="MBR0599318.1"/>
    <property type="molecule type" value="Genomic_DNA"/>
</dbReference>
<dbReference type="Proteomes" id="UP000675664">
    <property type="component" value="Unassembled WGS sequence"/>
</dbReference>
<protein>
    <submittedName>
        <fullName evidence="5">AraC family transcriptional regulator</fullName>
    </submittedName>
</protein>
<evidence type="ECO:0000256" key="2">
    <source>
        <dbReference type="ARBA" id="ARBA00023125"/>
    </source>
</evidence>
<dbReference type="AlphaFoldDB" id="A0A8J8B219"/>
<evidence type="ECO:0000313" key="6">
    <source>
        <dbReference type="Proteomes" id="UP000675664"/>
    </source>
</evidence>
<sequence>MRPEIIKFANGIPVKAFVRSVGKYPYHWHDALEIILVLKGSFNIRMGTEDHLLYEGSIAVVNAGELHRMEGNEQENQILFFQIDDRFYKSVLPDSKYSFIYCCSTYHEAEAPEKYGKLKDYIARLAVILNEQTGVNRQKDAEHLLTALLAYLTDNFNYLRWGPGKAAFEEKQVERLRQMAEHINNSHSVNPGLKDLAAEVNISLYHLSHDIKNKFGYTFQELLFYSRIEQAAKLLLSTDERIIDIAMECGFSDSKYLIKHFRQNYKYSPSEFRKKYRTDAKTLASQTQYHEYPLSEAIKCIGISGGGK</sequence>
<feature type="domain" description="HTH araC/xylS-type" evidence="4">
    <location>
        <begin position="177"/>
        <end position="275"/>
    </location>
</feature>
<dbReference type="PROSITE" id="PS00041">
    <property type="entry name" value="HTH_ARAC_FAMILY_1"/>
    <property type="match status" value="1"/>
</dbReference>
<accession>A0A8J8B219</accession>
<dbReference type="GO" id="GO:0043565">
    <property type="term" value="F:sequence-specific DNA binding"/>
    <property type="evidence" value="ECO:0007669"/>
    <property type="project" value="InterPro"/>
</dbReference>
<dbReference type="PANTHER" id="PTHR43280">
    <property type="entry name" value="ARAC-FAMILY TRANSCRIPTIONAL REGULATOR"/>
    <property type="match status" value="1"/>
</dbReference>
<dbReference type="CDD" id="cd02208">
    <property type="entry name" value="cupin_RmlC-like"/>
    <property type="match status" value="1"/>
</dbReference>
<dbReference type="SMART" id="SM00342">
    <property type="entry name" value="HTH_ARAC"/>
    <property type="match status" value="1"/>
</dbReference>
<dbReference type="Gene3D" id="2.60.120.10">
    <property type="entry name" value="Jelly Rolls"/>
    <property type="match status" value="1"/>
</dbReference>
<dbReference type="PANTHER" id="PTHR43280:SF34">
    <property type="entry name" value="ARAC-FAMILY TRANSCRIPTIONAL REGULATOR"/>
    <property type="match status" value="1"/>
</dbReference>
<evidence type="ECO:0000256" key="1">
    <source>
        <dbReference type="ARBA" id="ARBA00023015"/>
    </source>
</evidence>
<evidence type="ECO:0000256" key="3">
    <source>
        <dbReference type="ARBA" id="ARBA00023163"/>
    </source>
</evidence>
<dbReference type="Gene3D" id="1.10.10.60">
    <property type="entry name" value="Homeodomain-like"/>
    <property type="match status" value="2"/>
</dbReference>
<dbReference type="GO" id="GO:0003700">
    <property type="term" value="F:DNA-binding transcription factor activity"/>
    <property type="evidence" value="ECO:0007669"/>
    <property type="project" value="InterPro"/>
</dbReference>
<dbReference type="RefSeq" id="WP_227019451.1">
    <property type="nucleotide sequence ID" value="NZ_JAGSND010000012.1"/>
</dbReference>
<evidence type="ECO:0000259" key="4">
    <source>
        <dbReference type="PROSITE" id="PS01124"/>
    </source>
</evidence>
<dbReference type="InterPro" id="IPR014710">
    <property type="entry name" value="RmlC-like_jellyroll"/>
</dbReference>